<dbReference type="GO" id="GO:0003676">
    <property type="term" value="F:nucleic acid binding"/>
    <property type="evidence" value="ECO:0007669"/>
    <property type="project" value="InterPro"/>
</dbReference>
<proteinExistence type="predicted"/>
<name>A0A1Y1KIF8_PHOPY</name>
<evidence type="ECO:0000259" key="1">
    <source>
        <dbReference type="PROSITE" id="PS50994"/>
    </source>
</evidence>
<accession>A0A1Y1KIF8</accession>
<dbReference type="AlphaFoldDB" id="A0A1Y1KIF8"/>
<dbReference type="PANTHER" id="PTHR42648:SF18">
    <property type="entry name" value="RETROTRANSPOSON, UNCLASSIFIED-LIKE PROTEIN"/>
    <property type="match status" value="1"/>
</dbReference>
<dbReference type="SUPFAM" id="SSF53098">
    <property type="entry name" value="Ribonuclease H-like"/>
    <property type="match status" value="1"/>
</dbReference>
<feature type="domain" description="Integrase catalytic" evidence="1">
    <location>
        <begin position="1"/>
        <end position="99"/>
    </location>
</feature>
<dbReference type="PROSITE" id="PS50994">
    <property type="entry name" value="INTEGRASE"/>
    <property type="match status" value="1"/>
</dbReference>
<reference evidence="2" key="1">
    <citation type="journal article" date="2016" name="Sci. Rep.">
        <title>Molecular characterization of firefly nuptial gifts: a multi-omics approach sheds light on postcopulatory sexual selection.</title>
        <authorList>
            <person name="Al-Wathiqui N."/>
            <person name="Fallon T.R."/>
            <person name="South A."/>
            <person name="Weng J.K."/>
            <person name="Lewis S.M."/>
        </authorList>
    </citation>
    <scope>NUCLEOTIDE SEQUENCE</scope>
</reference>
<evidence type="ECO:0000313" key="2">
    <source>
        <dbReference type="EMBL" id="JAV61232.1"/>
    </source>
</evidence>
<dbReference type="InterPro" id="IPR039537">
    <property type="entry name" value="Retrotran_Ty1/copia-like"/>
</dbReference>
<protein>
    <recommendedName>
        <fullName evidence="1">Integrase catalytic domain-containing protein</fullName>
    </recommendedName>
</protein>
<dbReference type="Gene3D" id="3.30.420.10">
    <property type="entry name" value="Ribonuclease H-like superfamily/Ribonuclease H"/>
    <property type="match status" value="1"/>
</dbReference>
<dbReference type="Pfam" id="PF00665">
    <property type="entry name" value="rve"/>
    <property type="match status" value="1"/>
</dbReference>
<dbReference type="GO" id="GO:0015074">
    <property type="term" value="P:DNA integration"/>
    <property type="evidence" value="ECO:0007669"/>
    <property type="project" value="InterPro"/>
</dbReference>
<dbReference type="InterPro" id="IPR012337">
    <property type="entry name" value="RNaseH-like_sf"/>
</dbReference>
<sequence length="99" mass="11752">METTSLGGARYFLTFIDDYSRMCFIYFIKTKDETFSKFKEFKNFAENQQNTSIKVLRTDNGGEYCSKEFQMYTWASFIREQTATRLNKMGWLSDSIEHS</sequence>
<dbReference type="EMBL" id="GEZM01082909">
    <property type="protein sequence ID" value="JAV61232.1"/>
    <property type="molecule type" value="Transcribed_RNA"/>
</dbReference>
<dbReference type="PANTHER" id="PTHR42648">
    <property type="entry name" value="TRANSPOSASE, PUTATIVE-RELATED"/>
    <property type="match status" value="1"/>
</dbReference>
<dbReference type="InterPro" id="IPR036397">
    <property type="entry name" value="RNaseH_sf"/>
</dbReference>
<organism evidence="2">
    <name type="scientific">Photinus pyralis</name>
    <name type="common">Common eastern firefly</name>
    <name type="synonym">Lampyris pyralis</name>
    <dbReference type="NCBI Taxonomy" id="7054"/>
    <lineage>
        <taxon>Eukaryota</taxon>
        <taxon>Metazoa</taxon>
        <taxon>Ecdysozoa</taxon>
        <taxon>Arthropoda</taxon>
        <taxon>Hexapoda</taxon>
        <taxon>Insecta</taxon>
        <taxon>Pterygota</taxon>
        <taxon>Neoptera</taxon>
        <taxon>Endopterygota</taxon>
        <taxon>Coleoptera</taxon>
        <taxon>Polyphaga</taxon>
        <taxon>Elateriformia</taxon>
        <taxon>Elateroidea</taxon>
        <taxon>Lampyridae</taxon>
        <taxon>Lampyrinae</taxon>
        <taxon>Photinus</taxon>
    </lineage>
</organism>
<dbReference type="InterPro" id="IPR001584">
    <property type="entry name" value="Integrase_cat-core"/>
</dbReference>